<sequence length="172" mass="17380">MTRKSTWANADGLRVGFGPNLADFSSVGEHKQLGADKELRIVIDGERFTGGVYQFEATELLPVGAVPLYAHARVTEVFVLGGTTPTIQIGSTSSTAGVPNAPSAAVGTAAIAGSLSEANAEALGTYTLSVTATPLTATTAGNLQVTLGGTTPTVTAAGRLTLVIGYRTLAAS</sequence>
<proteinExistence type="predicted"/>
<organism evidence="1">
    <name type="scientific">uncultured Caudovirales phage</name>
    <dbReference type="NCBI Taxonomy" id="2100421"/>
    <lineage>
        <taxon>Viruses</taxon>
        <taxon>Duplodnaviria</taxon>
        <taxon>Heunggongvirae</taxon>
        <taxon>Uroviricota</taxon>
        <taxon>Caudoviricetes</taxon>
        <taxon>Peduoviridae</taxon>
        <taxon>Maltschvirus</taxon>
        <taxon>Maltschvirus maltsch</taxon>
    </lineage>
</organism>
<protein>
    <submittedName>
        <fullName evidence="1">Uncharacterized protein</fullName>
    </submittedName>
</protein>
<dbReference type="EMBL" id="LR796359">
    <property type="protein sequence ID" value="CAB4139578.1"/>
    <property type="molecule type" value="Genomic_DNA"/>
</dbReference>
<name>A0A6J5LYV1_9CAUD</name>
<gene>
    <name evidence="1" type="ORF">UFOVP336_60</name>
</gene>
<evidence type="ECO:0000313" key="1">
    <source>
        <dbReference type="EMBL" id="CAB4139578.1"/>
    </source>
</evidence>
<reference evidence="1" key="1">
    <citation type="submission" date="2020-04" db="EMBL/GenBank/DDBJ databases">
        <authorList>
            <person name="Chiriac C."/>
            <person name="Salcher M."/>
            <person name="Ghai R."/>
            <person name="Kavagutti S V."/>
        </authorList>
    </citation>
    <scope>NUCLEOTIDE SEQUENCE</scope>
</reference>
<accession>A0A6J5LYV1</accession>